<dbReference type="AlphaFoldDB" id="A0A167DNT0"/>
<name>A0A167DNT0_9GAMM</name>
<keyword evidence="1" id="KW-0812">Transmembrane</keyword>
<gene>
    <name evidence="2" type="ORF">N476_20555</name>
</gene>
<dbReference type="RefSeq" id="WP_063362769.1">
    <property type="nucleotide sequence ID" value="NZ_AUXZ01000084.1"/>
</dbReference>
<proteinExistence type="predicted"/>
<dbReference type="Proteomes" id="UP000076503">
    <property type="component" value="Unassembled WGS sequence"/>
</dbReference>
<dbReference type="PATRIC" id="fig|1365251.3.peg.3434"/>
<keyword evidence="1" id="KW-1133">Transmembrane helix</keyword>
<keyword evidence="1" id="KW-0472">Membrane</keyword>
<accession>A0A167DNT0</accession>
<dbReference type="OrthoDB" id="7069401at2"/>
<organism evidence="2 3">
    <name type="scientific">Pseudoalteromonas luteoviolacea H33</name>
    <dbReference type="NCBI Taxonomy" id="1365251"/>
    <lineage>
        <taxon>Bacteria</taxon>
        <taxon>Pseudomonadati</taxon>
        <taxon>Pseudomonadota</taxon>
        <taxon>Gammaproteobacteria</taxon>
        <taxon>Alteromonadales</taxon>
        <taxon>Pseudoalteromonadaceae</taxon>
        <taxon>Pseudoalteromonas</taxon>
    </lineage>
</organism>
<evidence type="ECO:0000313" key="2">
    <source>
        <dbReference type="EMBL" id="KZN49104.1"/>
    </source>
</evidence>
<comment type="caution">
    <text evidence="2">The sequence shown here is derived from an EMBL/GenBank/DDBJ whole genome shotgun (WGS) entry which is preliminary data.</text>
</comment>
<feature type="transmembrane region" description="Helical" evidence="1">
    <location>
        <begin position="63"/>
        <end position="85"/>
    </location>
</feature>
<sequence>MRVLSKILFSLLFAYLSVLLLVVGWEYYMLGIIEQPKMIEEYRFGSEAMVSNGGMKYKTHQAYVAHSLKFVLIALTSILAGLSVLKFAKKNSVWKANAIFVLSIVVLFMSG</sequence>
<feature type="transmembrane region" description="Helical" evidence="1">
    <location>
        <begin position="92"/>
        <end position="110"/>
    </location>
</feature>
<dbReference type="EMBL" id="AUXZ01000084">
    <property type="protein sequence ID" value="KZN49104.1"/>
    <property type="molecule type" value="Genomic_DNA"/>
</dbReference>
<evidence type="ECO:0000313" key="3">
    <source>
        <dbReference type="Proteomes" id="UP000076503"/>
    </source>
</evidence>
<reference evidence="2 3" key="1">
    <citation type="submission" date="2013-07" db="EMBL/GenBank/DDBJ databases">
        <title>Comparative Genomic and Metabolomic Analysis of Twelve Strains of Pseudoalteromonas luteoviolacea.</title>
        <authorList>
            <person name="Vynne N.G."/>
            <person name="Mansson M."/>
            <person name="Gram L."/>
        </authorList>
    </citation>
    <scope>NUCLEOTIDE SEQUENCE [LARGE SCALE GENOMIC DNA]</scope>
    <source>
        <strain evidence="2 3">H33</strain>
    </source>
</reference>
<evidence type="ECO:0000256" key="1">
    <source>
        <dbReference type="SAM" id="Phobius"/>
    </source>
</evidence>
<protein>
    <submittedName>
        <fullName evidence="2">Uncharacterized protein</fullName>
    </submittedName>
</protein>
<feature type="transmembrane region" description="Helical" evidence="1">
    <location>
        <begin position="7"/>
        <end position="28"/>
    </location>
</feature>